<dbReference type="SUPFAM" id="SSF161256">
    <property type="entry name" value="RILP dimerisation region"/>
    <property type="match status" value="1"/>
</dbReference>
<dbReference type="PROSITE" id="PS51777">
    <property type="entry name" value="RH2"/>
    <property type="match status" value="1"/>
</dbReference>
<evidence type="ECO:0000313" key="6">
    <source>
        <dbReference type="EMBL" id="RNA18070.1"/>
    </source>
</evidence>
<protein>
    <submittedName>
        <fullName evidence="6">RILP-like protein</fullName>
    </submittedName>
</protein>
<gene>
    <name evidence="6" type="ORF">BpHYR1_053480</name>
</gene>
<dbReference type="GO" id="GO:0051959">
    <property type="term" value="F:dynein light intermediate chain binding"/>
    <property type="evidence" value="ECO:0007669"/>
    <property type="project" value="TreeGrafter"/>
</dbReference>
<dbReference type="GO" id="GO:0031267">
    <property type="term" value="F:small GTPase binding"/>
    <property type="evidence" value="ECO:0007669"/>
    <property type="project" value="TreeGrafter"/>
</dbReference>
<dbReference type="Pfam" id="PF09744">
    <property type="entry name" value="RH1"/>
    <property type="match status" value="1"/>
</dbReference>
<evidence type="ECO:0000259" key="4">
    <source>
        <dbReference type="PROSITE" id="PS51776"/>
    </source>
</evidence>
<evidence type="ECO:0000256" key="3">
    <source>
        <dbReference type="SAM" id="MobiDB-lite"/>
    </source>
</evidence>
<dbReference type="STRING" id="10195.A0A3M7R382"/>
<dbReference type="PANTHER" id="PTHR21502:SF4">
    <property type="entry name" value="RILP-LIKE PROTEIN HOMOLOG"/>
    <property type="match status" value="1"/>
</dbReference>
<dbReference type="GO" id="GO:0036064">
    <property type="term" value="C:ciliary basal body"/>
    <property type="evidence" value="ECO:0007669"/>
    <property type="project" value="TreeGrafter"/>
</dbReference>
<dbReference type="OrthoDB" id="10069524at2759"/>
<feature type="region of interest" description="Disordered" evidence="3">
    <location>
        <begin position="387"/>
        <end position="409"/>
    </location>
</feature>
<keyword evidence="1 2" id="KW-0175">Coiled coil</keyword>
<dbReference type="InterPro" id="IPR034743">
    <property type="entry name" value="RH1"/>
</dbReference>
<dbReference type="AlphaFoldDB" id="A0A3M7R382"/>
<keyword evidence="7" id="KW-1185">Reference proteome</keyword>
<organism evidence="6 7">
    <name type="scientific">Brachionus plicatilis</name>
    <name type="common">Marine rotifer</name>
    <name type="synonym">Brachionus muelleri</name>
    <dbReference type="NCBI Taxonomy" id="10195"/>
    <lineage>
        <taxon>Eukaryota</taxon>
        <taxon>Metazoa</taxon>
        <taxon>Spiralia</taxon>
        <taxon>Gnathifera</taxon>
        <taxon>Rotifera</taxon>
        <taxon>Eurotatoria</taxon>
        <taxon>Monogononta</taxon>
        <taxon>Pseudotrocha</taxon>
        <taxon>Ploima</taxon>
        <taxon>Brachionidae</taxon>
        <taxon>Brachionus</taxon>
    </lineage>
</organism>
<feature type="region of interest" description="Disordered" evidence="3">
    <location>
        <begin position="343"/>
        <end position="367"/>
    </location>
</feature>
<dbReference type="Proteomes" id="UP000276133">
    <property type="component" value="Unassembled WGS sequence"/>
</dbReference>
<proteinExistence type="predicted"/>
<dbReference type="PANTHER" id="PTHR21502">
    <property type="entry name" value="ZINC FINGER PROTEIN DZIP1"/>
    <property type="match status" value="1"/>
</dbReference>
<dbReference type="InterPro" id="IPR051241">
    <property type="entry name" value="DZIP_RILPL"/>
</dbReference>
<comment type="caution">
    <text evidence="6">The sequence shown here is derived from an EMBL/GenBank/DDBJ whole genome shotgun (WGS) entry which is preliminary data.</text>
</comment>
<feature type="domain" description="RH2" evidence="5">
    <location>
        <begin position="307"/>
        <end position="375"/>
    </location>
</feature>
<dbReference type="GO" id="GO:0060271">
    <property type="term" value="P:cilium assembly"/>
    <property type="evidence" value="ECO:0007669"/>
    <property type="project" value="TreeGrafter"/>
</dbReference>
<name>A0A3M7R382_BRAPC</name>
<feature type="coiled-coil region" evidence="2">
    <location>
        <begin position="315"/>
        <end position="342"/>
    </location>
</feature>
<dbReference type="PROSITE" id="PS51776">
    <property type="entry name" value="RH1"/>
    <property type="match status" value="1"/>
</dbReference>
<reference evidence="6 7" key="1">
    <citation type="journal article" date="2018" name="Sci. Rep.">
        <title>Genomic signatures of local adaptation to the degree of environmental predictability in rotifers.</title>
        <authorList>
            <person name="Franch-Gras L."/>
            <person name="Hahn C."/>
            <person name="Garcia-Roger E.M."/>
            <person name="Carmona M.J."/>
            <person name="Serra M."/>
            <person name="Gomez A."/>
        </authorList>
    </citation>
    <scope>NUCLEOTIDE SEQUENCE [LARGE SCALE GENOMIC DNA]</scope>
    <source>
        <strain evidence="6">HYR1</strain>
    </source>
</reference>
<sequence length="409" mass="47860">MTSSPVLGNGFYASKHNMVRRDSYNQFTPSEINNYEYTLSDVYDDAAIIGSELEKIINNFGSEILKDLMPKVISVLELLESMTINKEKENDQINELKMRINSLEMEKTARNNEREKFEKELEEIDEKWKQETYKLITMINKLKDENKRLNEYLDQNKSIESKQSELLVIKQEELDYIRQIKEENYRLKETIRLKDREIEQKNSDHEGLLGQIERLNSTLLSLRRKQILAQNQIEKMVKSKAEIECTLTEKEHQLNLIRERLKTKNLTEIIDKKEPPDTIDKEAMSSQEKLSKDITNLLIFDANDPNRPRFTLRELQKVLREKNELTIKLDQTQDELEQLKCQDNLGGEVQGPINREPEEKLDPTAKQSQSGIRRFFSFFLNSLNNTISTDESNSNEQTASNVTTNVFVA</sequence>
<feature type="domain" description="RH1" evidence="4">
    <location>
        <begin position="25"/>
        <end position="113"/>
    </location>
</feature>
<dbReference type="EMBL" id="REGN01004310">
    <property type="protein sequence ID" value="RNA18070.1"/>
    <property type="molecule type" value="Genomic_DNA"/>
</dbReference>
<dbReference type="Gene3D" id="1.20.58.1770">
    <property type="match status" value="1"/>
</dbReference>
<evidence type="ECO:0000259" key="5">
    <source>
        <dbReference type="PROSITE" id="PS51777"/>
    </source>
</evidence>
<dbReference type="InterPro" id="IPR034744">
    <property type="entry name" value="RH2"/>
</dbReference>
<accession>A0A3M7R382</accession>
<dbReference type="CDD" id="cd14445">
    <property type="entry name" value="RILP-like"/>
    <property type="match status" value="1"/>
</dbReference>
<evidence type="ECO:0000256" key="2">
    <source>
        <dbReference type="SAM" id="Coils"/>
    </source>
</evidence>
<evidence type="ECO:0000256" key="1">
    <source>
        <dbReference type="ARBA" id="ARBA00023054"/>
    </source>
</evidence>
<evidence type="ECO:0000313" key="7">
    <source>
        <dbReference type="Proteomes" id="UP000276133"/>
    </source>
</evidence>
<feature type="coiled-coil region" evidence="2">
    <location>
        <begin position="79"/>
        <end position="162"/>
    </location>
</feature>
<dbReference type="GO" id="GO:0005737">
    <property type="term" value="C:cytoplasm"/>
    <property type="evidence" value="ECO:0007669"/>
    <property type="project" value="TreeGrafter"/>
</dbReference>